<organism evidence="1 2">
    <name type="scientific">Brenthis ino</name>
    <name type="common">lesser marbled fritillary</name>
    <dbReference type="NCBI Taxonomy" id="405034"/>
    <lineage>
        <taxon>Eukaryota</taxon>
        <taxon>Metazoa</taxon>
        <taxon>Ecdysozoa</taxon>
        <taxon>Arthropoda</taxon>
        <taxon>Hexapoda</taxon>
        <taxon>Insecta</taxon>
        <taxon>Pterygota</taxon>
        <taxon>Neoptera</taxon>
        <taxon>Endopterygota</taxon>
        <taxon>Lepidoptera</taxon>
        <taxon>Glossata</taxon>
        <taxon>Ditrysia</taxon>
        <taxon>Papilionoidea</taxon>
        <taxon>Nymphalidae</taxon>
        <taxon>Heliconiinae</taxon>
        <taxon>Argynnini</taxon>
        <taxon>Brenthis</taxon>
    </lineage>
</organism>
<dbReference type="PANTHER" id="PTHR33939:SF1">
    <property type="entry name" value="DUF4371 DOMAIN-CONTAINING PROTEIN"/>
    <property type="match status" value="1"/>
</dbReference>
<dbReference type="OrthoDB" id="6511194at2759"/>
<protein>
    <recommendedName>
        <fullName evidence="3">Tc1-like transposase DDE domain-containing protein</fullName>
    </recommendedName>
</protein>
<dbReference type="AlphaFoldDB" id="A0A8J9YFC3"/>
<keyword evidence="2" id="KW-1185">Reference proteome</keyword>
<sequence>MLLLCQVSLRAFLTTQRYCSLESEIYFNAAQQSSEENRPVIYLDETSVHASYPLQKCWQSVKEPGVLASDSVGARWIIAHAGSKSGFVENGLLLFKSKSKSNDYHDDMNSVNFTLWMKEKIVPCLPLTSIVVMDNASYHSTQINKTPTMGNTKAELKEWLMKNGIEVDDCWTKPQLYDIIKRYKGEPQYEVKQLLNEHRHKVLRLPPYPCDLNAIEKNWAIVKRSIAEKNVSQALKNRRYILRFRQAFRYRNG</sequence>
<dbReference type="Proteomes" id="UP000838878">
    <property type="component" value="Chromosome 5"/>
</dbReference>
<dbReference type="EMBL" id="OV170225">
    <property type="protein sequence ID" value="CAH0725636.1"/>
    <property type="molecule type" value="Genomic_DNA"/>
</dbReference>
<accession>A0A8J9YFC3</accession>
<evidence type="ECO:0008006" key="3">
    <source>
        <dbReference type="Google" id="ProtNLM"/>
    </source>
</evidence>
<gene>
    <name evidence="1" type="ORF">BINO364_LOCUS11205</name>
</gene>
<dbReference type="InterPro" id="IPR036397">
    <property type="entry name" value="RNaseH_sf"/>
</dbReference>
<evidence type="ECO:0000313" key="2">
    <source>
        <dbReference type="Proteomes" id="UP000838878"/>
    </source>
</evidence>
<dbReference type="GO" id="GO:0003676">
    <property type="term" value="F:nucleic acid binding"/>
    <property type="evidence" value="ECO:0007669"/>
    <property type="project" value="InterPro"/>
</dbReference>
<dbReference type="Gene3D" id="3.30.420.10">
    <property type="entry name" value="Ribonuclease H-like superfamily/Ribonuclease H"/>
    <property type="match status" value="1"/>
</dbReference>
<reference evidence="1" key="1">
    <citation type="submission" date="2021-12" db="EMBL/GenBank/DDBJ databases">
        <authorList>
            <person name="Martin H S."/>
        </authorList>
    </citation>
    <scope>NUCLEOTIDE SEQUENCE</scope>
</reference>
<evidence type="ECO:0000313" key="1">
    <source>
        <dbReference type="EMBL" id="CAH0725636.1"/>
    </source>
</evidence>
<proteinExistence type="predicted"/>
<dbReference type="PANTHER" id="PTHR33939">
    <property type="entry name" value="PROTEIN CBG22215"/>
    <property type="match status" value="1"/>
</dbReference>
<feature type="non-terminal residue" evidence="1">
    <location>
        <position position="253"/>
    </location>
</feature>
<name>A0A8J9YFC3_9NEOP</name>